<feature type="active site" description="Charge relay system" evidence="5">
    <location>
        <position position="61"/>
    </location>
</feature>
<dbReference type="Pfam" id="PF00082">
    <property type="entry name" value="Peptidase_S8"/>
    <property type="match status" value="1"/>
</dbReference>
<evidence type="ECO:0000313" key="8">
    <source>
        <dbReference type="EMBL" id="SEB21706.1"/>
    </source>
</evidence>
<dbReference type="PROSITE" id="PS51892">
    <property type="entry name" value="SUBTILASE"/>
    <property type="match status" value="1"/>
</dbReference>
<dbReference type="InterPro" id="IPR015500">
    <property type="entry name" value="Peptidase_S8_subtilisin-rel"/>
</dbReference>
<dbReference type="Proteomes" id="UP000198850">
    <property type="component" value="Unassembled WGS sequence"/>
</dbReference>
<dbReference type="GO" id="GO:0004252">
    <property type="term" value="F:serine-type endopeptidase activity"/>
    <property type="evidence" value="ECO:0007669"/>
    <property type="project" value="UniProtKB-UniRule"/>
</dbReference>
<feature type="domain" description="Peptidase S8/S53" evidence="7">
    <location>
        <begin position="54"/>
        <end position="481"/>
    </location>
</feature>
<dbReference type="PANTHER" id="PTHR43806">
    <property type="entry name" value="PEPTIDASE S8"/>
    <property type="match status" value="1"/>
</dbReference>
<dbReference type="EMBL" id="FNRA01000021">
    <property type="protein sequence ID" value="SEB21706.1"/>
    <property type="molecule type" value="Genomic_DNA"/>
</dbReference>
<dbReference type="STRING" id="425514.SAMN05443550_12117"/>
<keyword evidence="3 5" id="KW-0378">Hydrolase</keyword>
<feature type="active site" description="Charge relay system" evidence="5">
    <location>
        <position position="277"/>
    </location>
</feature>
<keyword evidence="4 5" id="KW-0720">Serine protease</keyword>
<dbReference type="InterPro" id="IPR036852">
    <property type="entry name" value="Peptidase_S8/S53_dom_sf"/>
</dbReference>
<evidence type="ECO:0000256" key="5">
    <source>
        <dbReference type="PROSITE-ProRule" id="PRU01240"/>
    </source>
</evidence>
<evidence type="ECO:0000256" key="4">
    <source>
        <dbReference type="ARBA" id="ARBA00022825"/>
    </source>
</evidence>
<evidence type="ECO:0000313" key="9">
    <source>
        <dbReference type="Proteomes" id="UP000198850"/>
    </source>
</evidence>
<dbReference type="PROSITE" id="PS00138">
    <property type="entry name" value="SUBTILASE_SER"/>
    <property type="match status" value="1"/>
</dbReference>
<keyword evidence="6" id="KW-0175">Coiled coil</keyword>
<dbReference type="PROSITE" id="PS00137">
    <property type="entry name" value="SUBTILASE_HIS"/>
    <property type="match status" value="1"/>
</dbReference>
<proteinExistence type="inferred from homology"/>
<dbReference type="InterPro" id="IPR000209">
    <property type="entry name" value="Peptidase_S8/S53_dom"/>
</dbReference>
<dbReference type="InterPro" id="IPR022398">
    <property type="entry name" value="Peptidase_S8_His-AS"/>
</dbReference>
<sequence length="509" mass="56541">MLILLTGRTVCAQQVKMMMPKPNWYNLDLKTDSMFGISMDRAYQELLKGKKPEKVIVAVIDGGMDAAHEDLKRVVWTNPKEIPGNGKDDDKNGYIDDVHGWNFMGSGKDDFEFDNDYIVLELRKYTARFGEKDSSAIAKDDLPEYRKYISQRKELTQKLEKLNKDIENSTRFFKDLEAVLKKIGKENPTLDDFNKLVPANDAEAKIKQFMIPVLGKNPDFRTYVNQAKTTLEDNRNKVQYNLNLQYDPRAKYANEYPPVKEGFYGNPNVYGTVAPAHGTHVAGIVGADRNNNTGISGVADAVQIMPIRAIPDGYGLDIDQANSIRYAADNGAKVINMSFGLNTLLDRKAVEEAVKYALSKDILFIQAAGNGHENLDNTKRYPSREKKEDQDFVDAFIKVGASGFADNEQLAVPFSNYGKQTVDVFAPGLGINSTIPGNGYEAHSGTSMAAPIVAGLAAVIREYYPKLTAKQVKEIIVKSVVKRDALRDLCISGGVVNAFNAIQMAESYK</sequence>
<organism evidence="8 9">
    <name type="scientific">Pedobacter hartonius</name>
    <dbReference type="NCBI Taxonomy" id="425514"/>
    <lineage>
        <taxon>Bacteria</taxon>
        <taxon>Pseudomonadati</taxon>
        <taxon>Bacteroidota</taxon>
        <taxon>Sphingobacteriia</taxon>
        <taxon>Sphingobacteriales</taxon>
        <taxon>Sphingobacteriaceae</taxon>
        <taxon>Pedobacter</taxon>
    </lineage>
</organism>
<feature type="active site" description="Charge relay system" evidence="5">
    <location>
        <position position="447"/>
    </location>
</feature>
<reference evidence="8 9" key="1">
    <citation type="submission" date="2016-10" db="EMBL/GenBank/DDBJ databases">
        <authorList>
            <person name="de Groot N.N."/>
        </authorList>
    </citation>
    <scope>NUCLEOTIDE SEQUENCE [LARGE SCALE GENOMIC DNA]</scope>
    <source>
        <strain evidence="8 9">DSM 19033</strain>
    </source>
</reference>
<dbReference type="InterPro" id="IPR050131">
    <property type="entry name" value="Peptidase_S8_subtilisin-like"/>
</dbReference>
<dbReference type="GO" id="GO:0006508">
    <property type="term" value="P:proteolysis"/>
    <property type="evidence" value="ECO:0007669"/>
    <property type="project" value="UniProtKB-KW"/>
</dbReference>
<evidence type="ECO:0000256" key="1">
    <source>
        <dbReference type="ARBA" id="ARBA00011073"/>
    </source>
</evidence>
<keyword evidence="9" id="KW-1185">Reference proteome</keyword>
<keyword evidence="2 5" id="KW-0645">Protease</keyword>
<comment type="similarity">
    <text evidence="1 5">Belongs to the peptidase S8 family.</text>
</comment>
<dbReference type="Gene3D" id="3.40.50.200">
    <property type="entry name" value="Peptidase S8/S53 domain"/>
    <property type="match status" value="2"/>
</dbReference>
<evidence type="ECO:0000256" key="6">
    <source>
        <dbReference type="SAM" id="Coils"/>
    </source>
</evidence>
<dbReference type="PRINTS" id="PR00723">
    <property type="entry name" value="SUBTILISIN"/>
</dbReference>
<dbReference type="InterPro" id="IPR023828">
    <property type="entry name" value="Peptidase_S8_Ser-AS"/>
</dbReference>
<name>A0A1H4HJC9_9SPHI</name>
<feature type="coiled-coil region" evidence="6">
    <location>
        <begin position="145"/>
        <end position="172"/>
    </location>
</feature>
<evidence type="ECO:0000259" key="7">
    <source>
        <dbReference type="Pfam" id="PF00082"/>
    </source>
</evidence>
<accession>A0A1H4HJC9</accession>
<dbReference type="AlphaFoldDB" id="A0A1H4HJC9"/>
<protein>
    <submittedName>
        <fullName evidence="8">Subtilase family protein</fullName>
    </submittedName>
</protein>
<evidence type="ECO:0000256" key="2">
    <source>
        <dbReference type="ARBA" id="ARBA00022670"/>
    </source>
</evidence>
<gene>
    <name evidence="8" type="ORF">SAMN05443550_12117</name>
</gene>
<dbReference type="PANTHER" id="PTHR43806:SF11">
    <property type="entry name" value="CEREVISIN-RELATED"/>
    <property type="match status" value="1"/>
</dbReference>
<dbReference type="SUPFAM" id="SSF52743">
    <property type="entry name" value="Subtilisin-like"/>
    <property type="match status" value="1"/>
</dbReference>
<evidence type="ECO:0000256" key="3">
    <source>
        <dbReference type="ARBA" id="ARBA00022801"/>
    </source>
</evidence>